<dbReference type="Pfam" id="PF01323">
    <property type="entry name" value="DSBA"/>
    <property type="match status" value="1"/>
</dbReference>
<dbReference type="AlphaFoldDB" id="A0A8J7FHN8"/>
<keyword evidence="12" id="KW-1185">Reference proteome</keyword>
<name>A0A8J7FHN8_9GAMM</name>
<evidence type="ECO:0000256" key="6">
    <source>
        <dbReference type="ARBA" id="ARBA00023284"/>
    </source>
</evidence>
<feature type="signal peptide" evidence="9">
    <location>
        <begin position="1"/>
        <end position="20"/>
    </location>
</feature>
<proteinExistence type="inferred from homology"/>
<dbReference type="GO" id="GO:0016491">
    <property type="term" value="F:oxidoreductase activity"/>
    <property type="evidence" value="ECO:0007669"/>
    <property type="project" value="InterPro"/>
</dbReference>
<evidence type="ECO:0000256" key="7">
    <source>
        <dbReference type="PIRNR" id="PIRNR001488"/>
    </source>
</evidence>
<feature type="disulfide bond" description="Redox-active" evidence="8">
    <location>
        <begin position="57"/>
        <end position="60"/>
    </location>
</feature>
<accession>A0A8J7FHN8</accession>
<dbReference type="PANTHER" id="PTHR35891">
    <property type="entry name" value="THIOL:DISULFIDE INTERCHANGE PROTEIN DSBA"/>
    <property type="match status" value="1"/>
</dbReference>
<comment type="subcellular location">
    <subcellularLocation>
        <location evidence="1 7">Periplasm</location>
    </subcellularLocation>
</comment>
<comment type="caution">
    <text evidence="11">The sequence shown here is derived from an EMBL/GenBank/DDBJ whole genome shotgun (WGS) entry which is preliminary data.</text>
</comment>
<dbReference type="InterPro" id="IPR036249">
    <property type="entry name" value="Thioredoxin-like_sf"/>
</dbReference>
<dbReference type="PANTHER" id="PTHR35891:SF2">
    <property type="entry name" value="THIOL:DISULFIDE INTERCHANGE PROTEIN DSBA"/>
    <property type="match status" value="1"/>
</dbReference>
<feature type="domain" description="Thioredoxin" evidence="10">
    <location>
        <begin position="12"/>
        <end position="204"/>
    </location>
</feature>
<dbReference type="EMBL" id="JADEYS010000030">
    <property type="protein sequence ID" value="MBE9399559.1"/>
    <property type="molecule type" value="Genomic_DNA"/>
</dbReference>
<dbReference type="Gene3D" id="3.40.30.10">
    <property type="entry name" value="Glutaredoxin"/>
    <property type="match status" value="1"/>
</dbReference>
<dbReference type="GO" id="GO:0042597">
    <property type="term" value="C:periplasmic space"/>
    <property type="evidence" value="ECO:0007669"/>
    <property type="project" value="UniProtKB-SubCell"/>
</dbReference>
<keyword evidence="5 7" id="KW-1015">Disulfide bond</keyword>
<reference evidence="11" key="1">
    <citation type="submission" date="2020-10" db="EMBL/GenBank/DDBJ databases">
        <title>Bacterium isolated from coastal waters sediment.</title>
        <authorList>
            <person name="Chen R.-J."/>
            <person name="Lu D.-C."/>
            <person name="Zhu K.-L."/>
            <person name="Du Z.-J."/>
        </authorList>
    </citation>
    <scope>NUCLEOTIDE SEQUENCE</scope>
    <source>
        <strain evidence="11">N1Y112</strain>
    </source>
</reference>
<comment type="similarity">
    <text evidence="2">Belongs to the thioredoxin family. DsbA subfamily.</text>
</comment>
<evidence type="ECO:0000259" key="10">
    <source>
        <dbReference type="PROSITE" id="PS51352"/>
    </source>
</evidence>
<dbReference type="SUPFAM" id="SSF52833">
    <property type="entry name" value="Thioredoxin-like"/>
    <property type="match status" value="1"/>
</dbReference>
<keyword evidence="3 9" id="KW-0732">Signal</keyword>
<evidence type="ECO:0000313" key="12">
    <source>
        <dbReference type="Proteomes" id="UP000640333"/>
    </source>
</evidence>
<sequence length="211" mass="23765">MLKKLGMMLIALMLPMAASAETEAGFKEGVHYAVLPFPVKTADANRVEVVEAFGYPCPHCNSFEPLVQNWESKKAEDVNFVRLPVVFGRSWEPFARAYYSSELLKTVEKTHVPTFNAVHVERRRFGNKDQLVEFYGKLGVDEAKFSKMFDSFAVTMKLRQGDSKLRGYGITGVPSMVVNGKYRITAQMAGSHQKMLEVVDYLVAKERKAAQ</sequence>
<evidence type="ECO:0000256" key="5">
    <source>
        <dbReference type="ARBA" id="ARBA00023157"/>
    </source>
</evidence>
<dbReference type="InterPro" id="IPR023205">
    <property type="entry name" value="DsbA/DsbL"/>
</dbReference>
<evidence type="ECO:0000256" key="3">
    <source>
        <dbReference type="ARBA" id="ARBA00022729"/>
    </source>
</evidence>
<dbReference type="InterPro" id="IPR050824">
    <property type="entry name" value="Thiol_disulfide_DsbA"/>
</dbReference>
<dbReference type="PIRSF" id="PIRSF001488">
    <property type="entry name" value="Tdi_protein"/>
    <property type="match status" value="1"/>
</dbReference>
<gene>
    <name evidence="11" type="ORF">IOQ59_20040</name>
</gene>
<evidence type="ECO:0000256" key="9">
    <source>
        <dbReference type="SAM" id="SignalP"/>
    </source>
</evidence>
<evidence type="ECO:0000256" key="4">
    <source>
        <dbReference type="ARBA" id="ARBA00022764"/>
    </source>
</evidence>
<keyword evidence="6" id="KW-0676">Redox-active center</keyword>
<dbReference type="RefSeq" id="WP_193955254.1">
    <property type="nucleotide sequence ID" value="NZ_JADEYS010000030.1"/>
</dbReference>
<evidence type="ECO:0000313" key="11">
    <source>
        <dbReference type="EMBL" id="MBE9399559.1"/>
    </source>
</evidence>
<evidence type="ECO:0000256" key="1">
    <source>
        <dbReference type="ARBA" id="ARBA00004418"/>
    </source>
</evidence>
<organism evidence="11 12">
    <name type="scientific">Pontibacterium sinense</name>
    <dbReference type="NCBI Taxonomy" id="2781979"/>
    <lineage>
        <taxon>Bacteria</taxon>
        <taxon>Pseudomonadati</taxon>
        <taxon>Pseudomonadota</taxon>
        <taxon>Gammaproteobacteria</taxon>
        <taxon>Oceanospirillales</taxon>
        <taxon>Oceanospirillaceae</taxon>
        <taxon>Pontibacterium</taxon>
    </lineage>
</organism>
<dbReference type="CDD" id="cd03019">
    <property type="entry name" value="DsbA_DsbA"/>
    <property type="match status" value="1"/>
</dbReference>
<dbReference type="Proteomes" id="UP000640333">
    <property type="component" value="Unassembled WGS sequence"/>
</dbReference>
<feature type="chain" id="PRO_5035166042" description="Thiol:disulfide interchange protein" evidence="9">
    <location>
        <begin position="21"/>
        <end position="211"/>
    </location>
</feature>
<dbReference type="InterPro" id="IPR013766">
    <property type="entry name" value="Thioredoxin_domain"/>
</dbReference>
<protein>
    <recommendedName>
        <fullName evidence="7">Thiol:disulfide interchange protein</fullName>
    </recommendedName>
</protein>
<dbReference type="PROSITE" id="PS51352">
    <property type="entry name" value="THIOREDOXIN_2"/>
    <property type="match status" value="1"/>
</dbReference>
<keyword evidence="4 7" id="KW-0574">Periplasm</keyword>
<evidence type="ECO:0000256" key="2">
    <source>
        <dbReference type="ARBA" id="ARBA00005791"/>
    </source>
</evidence>
<dbReference type="InterPro" id="IPR001853">
    <property type="entry name" value="DSBA-like_thioredoxin_dom"/>
</dbReference>
<evidence type="ECO:0000256" key="8">
    <source>
        <dbReference type="PIRSR" id="PIRSR001488-1"/>
    </source>
</evidence>